<dbReference type="RefSeq" id="XP_011398265.1">
    <property type="nucleotide sequence ID" value="XM_011399963.1"/>
</dbReference>
<gene>
    <name evidence="2" type="ORF">F751_0910</name>
</gene>
<dbReference type="Proteomes" id="UP000028924">
    <property type="component" value="Unassembled WGS sequence"/>
</dbReference>
<sequence>MARSGTLESYEYASIITMSARMVPQTFPGLGSSSWVLEMRIATSMGQGCRPFPATVGKPSKIPSQQLHTSMQAASETCVDPEREVLVSGLSACTNPRGQPGSSFPLPQEGPRAHPQQDLHRGIIHGSEGVLPVLATRVPAVGAHGVEVQQAPGPQRPAHQHLVVPQPQGLDDRPLIRGEAILDAVGAADHDGSKAVGREDLQGARGGGGGVGLLTRRLTNDDWCGVASTRYSPHVPPTWEASSTGGLATAQRGA</sequence>
<organism evidence="2 3">
    <name type="scientific">Auxenochlorella protothecoides</name>
    <name type="common">Green microalga</name>
    <name type="synonym">Chlorella protothecoides</name>
    <dbReference type="NCBI Taxonomy" id="3075"/>
    <lineage>
        <taxon>Eukaryota</taxon>
        <taxon>Viridiplantae</taxon>
        <taxon>Chlorophyta</taxon>
        <taxon>core chlorophytes</taxon>
        <taxon>Trebouxiophyceae</taxon>
        <taxon>Chlorellales</taxon>
        <taxon>Chlorellaceae</taxon>
        <taxon>Auxenochlorella</taxon>
    </lineage>
</organism>
<evidence type="ECO:0000313" key="2">
    <source>
        <dbReference type="EMBL" id="KFM25372.1"/>
    </source>
</evidence>
<keyword evidence="3" id="KW-1185">Reference proteome</keyword>
<dbReference type="EMBL" id="KL662115">
    <property type="protein sequence ID" value="KFM25372.1"/>
    <property type="molecule type" value="Genomic_DNA"/>
</dbReference>
<feature type="region of interest" description="Disordered" evidence="1">
    <location>
        <begin position="234"/>
        <end position="254"/>
    </location>
</feature>
<evidence type="ECO:0000256" key="1">
    <source>
        <dbReference type="SAM" id="MobiDB-lite"/>
    </source>
</evidence>
<proteinExistence type="predicted"/>
<protein>
    <submittedName>
        <fullName evidence="2">Uncharacterized protein</fullName>
    </submittedName>
</protein>
<evidence type="ECO:0000313" key="3">
    <source>
        <dbReference type="Proteomes" id="UP000028924"/>
    </source>
</evidence>
<name>A0A087SI18_AUXPR</name>
<dbReference type="AlphaFoldDB" id="A0A087SI18"/>
<dbReference type="GeneID" id="23612301"/>
<reference evidence="2 3" key="1">
    <citation type="journal article" date="2014" name="BMC Genomics">
        <title>Oil accumulation mechanisms of the oleaginous microalga Chlorella protothecoides revealed through its genome, transcriptomes, and proteomes.</title>
        <authorList>
            <person name="Gao C."/>
            <person name="Wang Y."/>
            <person name="Shen Y."/>
            <person name="Yan D."/>
            <person name="He X."/>
            <person name="Dai J."/>
            <person name="Wu Q."/>
        </authorList>
    </citation>
    <scope>NUCLEOTIDE SEQUENCE [LARGE SCALE GENOMIC DNA]</scope>
    <source>
        <strain evidence="2 3">0710</strain>
    </source>
</reference>
<dbReference type="KEGG" id="apro:F751_0910"/>
<feature type="region of interest" description="Disordered" evidence="1">
    <location>
        <begin position="94"/>
        <end position="116"/>
    </location>
</feature>
<accession>A0A087SI18</accession>